<evidence type="ECO:0000313" key="1">
    <source>
        <dbReference type="EMBL" id="CAH8325013.1"/>
    </source>
</evidence>
<dbReference type="EMBL" id="CAKOAT010101821">
    <property type="protein sequence ID" value="CAH8325013.1"/>
    <property type="molecule type" value="Genomic_DNA"/>
</dbReference>
<dbReference type="Proteomes" id="UP001642260">
    <property type="component" value="Unassembled WGS sequence"/>
</dbReference>
<proteinExistence type="predicted"/>
<sequence>MEFTFKLSTTLCRSEGSGVYGEGGDGNMKLYTREEEVVVEHVRLVDTEVKDVTVDTSVVDVATGEEEVVVVTMEVEVE</sequence>
<name>A0ABC8JJS7_ERUVS</name>
<evidence type="ECO:0000313" key="2">
    <source>
        <dbReference type="Proteomes" id="UP001642260"/>
    </source>
</evidence>
<protein>
    <submittedName>
        <fullName evidence="1">Uncharacterized protein</fullName>
    </submittedName>
</protein>
<dbReference type="AlphaFoldDB" id="A0ABC8JJS7"/>
<gene>
    <name evidence="1" type="ORF">ERUC_LOCUS10286</name>
</gene>
<comment type="caution">
    <text evidence="1">The sequence shown here is derived from an EMBL/GenBank/DDBJ whole genome shotgun (WGS) entry which is preliminary data.</text>
</comment>
<organism evidence="1 2">
    <name type="scientific">Eruca vesicaria subsp. sativa</name>
    <name type="common">Garden rocket</name>
    <name type="synonym">Eruca sativa</name>
    <dbReference type="NCBI Taxonomy" id="29727"/>
    <lineage>
        <taxon>Eukaryota</taxon>
        <taxon>Viridiplantae</taxon>
        <taxon>Streptophyta</taxon>
        <taxon>Embryophyta</taxon>
        <taxon>Tracheophyta</taxon>
        <taxon>Spermatophyta</taxon>
        <taxon>Magnoliopsida</taxon>
        <taxon>eudicotyledons</taxon>
        <taxon>Gunneridae</taxon>
        <taxon>Pentapetalae</taxon>
        <taxon>rosids</taxon>
        <taxon>malvids</taxon>
        <taxon>Brassicales</taxon>
        <taxon>Brassicaceae</taxon>
        <taxon>Brassiceae</taxon>
        <taxon>Eruca</taxon>
    </lineage>
</organism>
<keyword evidence="2" id="KW-1185">Reference proteome</keyword>
<reference evidence="1 2" key="1">
    <citation type="submission" date="2022-03" db="EMBL/GenBank/DDBJ databases">
        <authorList>
            <person name="Macdonald S."/>
            <person name="Ahmed S."/>
            <person name="Newling K."/>
        </authorList>
    </citation>
    <scope>NUCLEOTIDE SEQUENCE [LARGE SCALE GENOMIC DNA]</scope>
</reference>
<accession>A0ABC8JJS7</accession>